<dbReference type="SUPFAM" id="SSF51717">
    <property type="entry name" value="Dihydropteroate synthetase-like"/>
    <property type="match status" value="1"/>
</dbReference>
<dbReference type="EMBL" id="CZQC01000029">
    <property type="protein sequence ID" value="CUS40939.1"/>
    <property type="molecule type" value="Genomic_DNA"/>
</dbReference>
<dbReference type="Gene3D" id="3.20.20.20">
    <property type="entry name" value="Dihydropteroate synthase-like"/>
    <property type="match status" value="1"/>
</dbReference>
<gene>
    <name evidence="10" type="ORF">MGWOODY_Tha1590</name>
</gene>
<keyword evidence="8" id="KW-0289">Folate biosynthesis</keyword>
<keyword evidence="6" id="KW-0479">Metal-binding</keyword>
<dbReference type="InterPro" id="IPR011005">
    <property type="entry name" value="Dihydropteroate_synth-like_sf"/>
</dbReference>
<dbReference type="PANTHER" id="PTHR20941">
    <property type="entry name" value="FOLATE SYNTHESIS PROTEINS"/>
    <property type="match status" value="1"/>
</dbReference>
<dbReference type="InterPro" id="IPR006390">
    <property type="entry name" value="DHP_synth_dom"/>
</dbReference>
<comment type="catalytic activity">
    <reaction evidence="1">
        <text>(7,8-dihydropterin-6-yl)methyl diphosphate + 4-aminobenzoate = 7,8-dihydropteroate + diphosphate</text>
        <dbReference type="Rhea" id="RHEA:19949"/>
        <dbReference type="ChEBI" id="CHEBI:17836"/>
        <dbReference type="ChEBI" id="CHEBI:17839"/>
        <dbReference type="ChEBI" id="CHEBI:33019"/>
        <dbReference type="ChEBI" id="CHEBI:72950"/>
        <dbReference type="EC" id="2.5.1.15"/>
    </reaction>
</comment>
<name>A0A160TDP2_9ZZZZ</name>
<proteinExistence type="predicted"/>
<reference evidence="10" key="1">
    <citation type="submission" date="2015-10" db="EMBL/GenBank/DDBJ databases">
        <authorList>
            <person name="Gilbert D.G."/>
        </authorList>
    </citation>
    <scope>NUCLEOTIDE SEQUENCE</scope>
</reference>
<comment type="pathway">
    <text evidence="3">Cofactor biosynthesis; tetrahydrofolate biosynthesis; 7,8-dihydrofolate from 2-amino-4-hydroxy-6-hydroxymethyl-7,8-dihydropteridine diphosphate and 4-aminobenzoate: step 1/2.</text>
</comment>
<dbReference type="NCBIfam" id="TIGR01496">
    <property type="entry name" value="DHPS"/>
    <property type="match status" value="1"/>
</dbReference>
<dbReference type="FunFam" id="3.20.20.20:FF:000006">
    <property type="entry name" value="Dihydropteroate synthase"/>
    <property type="match status" value="1"/>
</dbReference>
<evidence type="ECO:0000256" key="6">
    <source>
        <dbReference type="ARBA" id="ARBA00022723"/>
    </source>
</evidence>
<evidence type="ECO:0000256" key="8">
    <source>
        <dbReference type="ARBA" id="ARBA00022909"/>
    </source>
</evidence>
<dbReference type="PANTHER" id="PTHR20941:SF1">
    <property type="entry name" value="FOLIC ACID SYNTHESIS PROTEIN FOL1"/>
    <property type="match status" value="1"/>
</dbReference>
<feature type="domain" description="Pterin-binding" evidence="9">
    <location>
        <begin position="15"/>
        <end position="269"/>
    </location>
</feature>
<dbReference type="PROSITE" id="PS00793">
    <property type="entry name" value="DHPS_2"/>
    <property type="match status" value="1"/>
</dbReference>
<dbReference type="GO" id="GO:0046872">
    <property type="term" value="F:metal ion binding"/>
    <property type="evidence" value="ECO:0007669"/>
    <property type="project" value="UniProtKB-KW"/>
</dbReference>
<dbReference type="GO" id="GO:0046656">
    <property type="term" value="P:folic acid biosynthetic process"/>
    <property type="evidence" value="ECO:0007669"/>
    <property type="project" value="UniProtKB-KW"/>
</dbReference>
<dbReference type="GO" id="GO:0046654">
    <property type="term" value="P:tetrahydrofolate biosynthetic process"/>
    <property type="evidence" value="ECO:0007669"/>
    <property type="project" value="TreeGrafter"/>
</dbReference>
<dbReference type="CDD" id="cd00739">
    <property type="entry name" value="DHPS"/>
    <property type="match status" value="1"/>
</dbReference>
<sequence length="280" mass="29976">MRLQCGQRQLDLSEPRIMGILNVTPDSFSDGGLFVRPEQALRHVEQMIADGAAIIDVGGESTRPGAEPVATAEELQRVIPVIEAIAREFDVAISVDTSSAAVMRESAAAGAHIINDVRSLRREGALAAAVASRLPVCLMHMVGEPTNMQNNPHYDDVVSDVADFLQQRADECEQAGMSKDRILIDPGFGFAKTYEHNYQLLNQLEKITALGYPLLTGLSRKRMIAAAIGGHSSPEDRDVGSAAAALLCVLKGARIIRVHNVKATADAVSVLQATLGEGNE</sequence>
<evidence type="ECO:0000259" key="9">
    <source>
        <dbReference type="PROSITE" id="PS50972"/>
    </source>
</evidence>
<organism evidence="10">
    <name type="scientific">hydrothermal vent metagenome</name>
    <dbReference type="NCBI Taxonomy" id="652676"/>
    <lineage>
        <taxon>unclassified sequences</taxon>
        <taxon>metagenomes</taxon>
        <taxon>ecological metagenomes</taxon>
    </lineage>
</organism>
<dbReference type="EC" id="2.5.1.15" evidence="4"/>
<evidence type="ECO:0000256" key="7">
    <source>
        <dbReference type="ARBA" id="ARBA00022842"/>
    </source>
</evidence>
<dbReference type="GO" id="GO:0005829">
    <property type="term" value="C:cytosol"/>
    <property type="evidence" value="ECO:0007669"/>
    <property type="project" value="TreeGrafter"/>
</dbReference>
<keyword evidence="5 10" id="KW-0808">Transferase</keyword>
<dbReference type="AlphaFoldDB" id="A0A160TDP2"/>
<protein>
    <recommendedName>
        <fullName evidence="4">dihydropteroate synthase</fullName>
        <ecNumber evidence="4">2.5.1.15</ecNumber>
    </recommendedName>
</protein>
<dbReference type="Pfam" id="PF00809">
    <property type="entry name" value="Pterin_bind"/>
    <property type="match status" value="1"/>
</dbReference>
<dbReference type="PROSITE" id="PS50972">
    <property type="entry name" value="PTERIN_BINDING"/>
    <property type="match status" value="1"/>
</dbReference>
<evidence type="ECO:0000256" key="4">
    <source>
        <dbReference type="ARBA" id="ARBA00012458"/>
    </source>
</evidence>
<evidence type="ECO:0000256" key="3">
    <source>
        <dbReference type="ARBA" id="ARBA00004763"/>
    </source>
</evidence>
<evidence type="ECO:0000313" key="10">
    <source>
        <dbReference type="EMBL" id="CUS40939.1"/>
    </source>
</evidence>
<dbReference type="InterPro" id="IPR000489">
    <property type="entry name" value="Pterin-binding_dom"/>
</dbReference>
<dbReference type="PROSITE" id="PS00792">
    <property type="entry name" value="DHPS_1"/>
    <property type="match status" value="1"/>
</dbReference>
<dbReference type="GO" id="GO:0004156">
    <property type="term" value="F:dihydropteroate synthase activity"/>
    <property type="evidence" value="ECO:0007669"/>
    <property type="project" value="UniProtKB-EC"/>
</dbReference>
<dbReference type="InterPro" id="IPR045031">
    <property type="entry name" value="DHP_synth-like"/>
</dbReference>
<evidence type="ECO:0000256" key="1">
    <source>
        <dbReference type="ARBA" id="ARBA00000012"/>
    </source>
</evidence>
<keyword evidence="7" id="KW-0460">Magnesium</keyword>
<accession>A0A160TDP2</accession>
<comment type="cofactor">
    <cofactor evidence="2">
        <name>Mg(2+)</name>
        <dbReference type="ChEBI" id="CHEBI:18420"/>
    </cofactor>
</comment>
<evidence type="ECO:0000256" key="5">
    <source>
        <dbReference type="ARBA" id="ARBA00022679"/>
    </source>
</evidence>
<evidence type="ECO:0000256" key="2">
    <source>
        <dbReference type="ARBA" id="ARBA00001946"/>
    </source>
</evidence>